<accession>A0A438IR79</accession>
<protein>
    <recommendedName>
        <fullName evidence="3">Copia protein</fullName>
    </recommendedName>
</protein>
<sequence length="117" mass="13462">MEVELIACYESSNQAIWLWNFIIGLCIVDDIEIPLRINYNNNATKLYSKNNINSSKSKHIDLKFLVVKKRVQSFQMSIEHTSTNFMIVDPLTKGVPPKVFHEHVARMSVVHFGDVLV</sequence>
<organism evidence="1 2">
    <name type="scientific">Vitis vinifera</name>
    <name type="common">Grape</name>
    <dbReference type="NCBI Taxonomy" id="29760"/>
    <lineage>
        <taxon>Eukaryota</taxon>
        <taxon>Viridiplantae</taxon>
        <taxon>Streptophyta</taxon>
        <taxon>Embryophyta</taxon>
        <taxon>Tracheophyta</taxon>
        <taxon>Spermatophyta</taxon>
        <taxon>Magnoliopsida</taxon>
        <taxon>eudicotyledons</taxon>
        <taxon>Gunneridae</taxon>
        <taxon>Pentapetalae</taxon>
        <taxon>rosids</taxon>
        <taxon>Vitales</taxon>
        <taxon>Vitaceae</taxon>
        <taxon>Viteae</taxon>
        <taxon>Vitis</taxon>
    </lineage>
</organism>
<evidence type="ECO:0008006" key="3">
    <source>
        <dbReference type="Google" id="ProtNLM"/>
    </source>
</evidence>
<proteinExistence type="predicted"/>
<evidence type="ECO:0000313" key="2">
    <source>
        <dbReference type="Proteomes" id="UP000288805"/>
    </source>
</evidence>
<dbReference type="CDD" id="cd09272">
    <property type="entry name" value="RNase_HI_RT_Ty1"/>
    <property type="match status" value="1"/>
</dbReference>
<gene>
    <name evidence="1" type="ORF">CK203_019061</name>
</gene>
<dbReference type="Proteomes" id="UP000288805">
    <property type="component" value="Unassembled WGS sequence"/>
</dbReference>
<reference evidence="1 2" key="1">
    <citation type="journal article" date="2018" name="PLoS Genet.">
        <title>Population sequencing reveals clonal diversity and ancestral inbreeding in the grapevine cultivar Chardonnay.</title>
        <authorList>
            <person name="Roach M.J."/>
            <person name="Johnson D.L."/>
            <person name="Bohlmann J."/>
            <person name="van Vuuren H.J."/>
            <person name="Jones S.J."/>
            <person name="Pretorius I.S."/>
            <person name="Schmidt S.A."/>
            <person name="Borneman A.R."/>
        </authorList>
    </citation>
    <scope>NUCLEOTIDE SEQUENCE [LARGE SCALE GENOMIC DNA]</scope>
    <source>
        <strain evidence="2">cv. Chardonnay</strain>
        <tissue evidence="1">Leaf</tissue>
    </source>
</reference>
<comment type="caution">
    <text evidence="1">The sequence shown here is derived from an EMBL/GenBank/DDBJ whole genome shotgun (WGS) entry which is preliminary data.</text>
</comment>
<evidence type="ECO:0000313" key="1">
    <source>
        <dbReference type="EMBL" id="RVW99223.1"/>
    </source>
</evidence>
<dbReference type="EMBL" id="QGNW01000089">
    <property type="protein sequence ID" value="RVW99223.1"/>
    <property type="molecule type" value="Genomic_DNA"/>
</dbReference>
<dbReference type="AlphaFoldDB" id="A0A438IR79"/>
<name>A0A438IR79_VITVI</name>